<gene>
    <name evidence="4" type="ORF">GB2207_11268</name>
</gene>
<reference evidence="4 5" key="1">
    <citation type="submission" date="2006-03" db="EMBL/GenBank/DDBJ databases">
        <authorList>
            <person name="Giovannoni S.J."/>
            <person name="Cho J.-C."/>
            <person name="Ferriera S."/>
            <person name="Johnson J."/>
            <person name="Kravitz S."/>
            <person name="Halpern A."/>
            <person name="Remington K."/>
            <person name="Beeson K."/>
            <person name="Tran B."/>
            <person name="Rogers Y.-H."/>
            <person name="Friedman R."/>
            <person name="Venter J.C."/>
        </authorList>
    </citation>
    <scope>NUCLEOTIDE SEQUENCE [LARGE SCALE GENOMIC DNA]</scope>
    <source>
        <strain evidence="4 5">HTCC2207</strain>
    </source>
</reference>
<evidence type="ECO:0000259" key="3">
    <source>
        <dbReference type="Pfam" id="PF16344"/>
    </source>
</evidence>
<keyword evidence="1" id="KW-0472">Membrane</keyword>
<dbReference type="GO" id="GO:0016989">
    <property type="term" value="F:sigma factor antagonist activity"/>
    <property type="evidence" value="ECO:0007669"/>
    <property type="project" value="TreeGrafter"/>
</dbReference>
<dbReference type="PANTHER" id="PTHR30273">
    <property type="entry name" value="PERIPLASMIC SIGNAL SENSOR AND SIGMA FACTOR ACTIVATOR FECR-RELATED"/>
    <property type="match status" value="1"/>
</dbReference>
<sequence>MSVVHILDSRDRRLNEAGLWIAKLDKGLSKDDEKSLQHWLAVDAENREVFLQMAEMWDKMDMLSRLSELFPKTPEKQRRPVRSVLAIAASVLILTVVGLWGMMGISPDISGKANISELAVVGGIYETSVGEYSIVTLPDGTELVLNTNSLVRMNYTDQRRILLLERGEVHVKVARDISRPLSLFAGTQEIRAVGTEFNVEINSDQKIELVVTEGKVLVGVHQQMTKDETELLLVNLPSSTTSVSEGEAIILGSADEEVDEISPEEIAVKLSWQQGNLIFRGESLAAAVDEIGRYTTVEFVILDENLKKLRISGLFKAGDVDGLLTTLEENFNITHTFGEKGNVILSSS</sequence>
<dbReference type="InterPro" id="IPR032508">
    <property type="entry name" value="FecR_C"/>
</dbReference>
<proteinExistence type="predicted"/>
<feature type="domain" description="FecR protein" evidence="2">
    <location>
        <begin position="125"/>
        <end position="216"/>
    </location>
</feature>
<keyword evidence="1" id="KW-0812">Transmembrane</keyword>
<evidence type="ECO:0000313" key="5">
    <source>
        <dbReference type="Proteomes" id="UP000005555"/>
    </source>
</evidence>
<dbReference type="eggNOG" id="COG3712">
    <property type="taxonomic scope" value="Bacteria"/>
</dbReference>
<dbReference type="Gene3D" id="2.60.120.1440">
    <property type="match status" value="1"/>
</dbReference>
<name>Q1YSL3_9GAMM</name>
<dbReference type="Proteomes" id="UP000005555">
    <property type="component" value="Unassembled WGS sequence"/>
</dbReference>
<dbReference type="Pfam" id="PF04773">
    <property type="entry name" value="FecR"/>
    <property type="match status" value="1"/>
</dbReference>
<keyword evidence="5" id="KW-1185">Reference proteome</keyword>
<organism evidence="4 5">
    <name type="scientific">gamma proteobacterium HTCC2207</name>
    <dbReference type="NCBI Taxonomy" id="314287"/>
    <lineage>
        <taxon>Bacteria</taxon>
        <taxon>Pseudomonadati</taxon>
        <taxon>Pseudomonadota</taxon>
        <taxon>Gammaproteobacteria</taxon>
        <taxon>Cellvibrionales</taxon>
        <taxon>Porticoccaceae</taxon>
        <taxon>SAR92 clade</taxon>
    </lineage>
</organism>
<dbReference type="HOGENOM" id="CLU_050192_0_2_6"/>
<evidence type="ECO:0000259" key="2">
    <source>
        <dbReference type="Pfam" id="PF04773"/>
    </source>
</evidence>
<feature type="transmembrane region" description="Helical" evidence="1">
    <location>
        <begin position="84"/>
        <end position="103"/>
    </location>
</feature>
<dbReference type="InterPro" id="IPR006860">
    <property type="entry name" value="FecR"/>
</dbReference>
<dbReference type="EMBL" id="AAPI01000003">
    <property type="protein sequence ID" value="EAS47193.1"/>
    <property type="molecule type" value="Genomic_DNA"/>
</dbReference>
<keyword evidence="1" id="KW-1133">Transmembrane helix</keyword>
<evidence type="ECO:0000313" key="4">
    <source>
        <dbReference type="EMBL" id="EAS47193.1"/>
    </source>
</evidence>
<feature type="domain" description="Protein FecR C-terminal" evidence="3">
    <location>
        <begin position="277"/>
        <end position="342"/>
    </location>
</feature>
<dbReference type="InterPro" id="IPR012373">
    <property type="entry name" value="Ferrdict_sens_TM"/>
</dbReference>
<protein>
    <submittedName>
        <fullName evidence="4">Putative regulatory protein</fullName>
    </submittedName>
</protein>
<dbReference type="PIRSF" id="PIRSF018266">
    <property type="entry name" value="FecR"/>
    <property type="match status" value="1"/>
</dbReference>
<dbReference type="Gene3D" id="3.55.50.30">
    <property type="match status" value="1"/>
</dbReference>
<dbReference type="STRING" id="314287.GB2207_11268"/>
<dbReference type="PANTHER" id="PTHR30273:SF2">
    <property type="entry name" value="PROTEIN FECR"/>
    <property type="match status" value="1"/>
</dbReference>
<dbReference type="AlphaFoldDB" id="Q1YSL3"/>
<comment type="caution">
    <text evidence="4">The sequence shown here is derived from an EMBL/GenBank/DDBJ whole genome shotgun (WGS) entry which is preliminary data.</text>
</comment>
<dbReference type="Pfam" id="PF16344">
    <property type="entry name" value="FecR_C"/>
    <property type="match status" value="1"/>
</dbReference>
<evidence type="ECO:0000256" key="1">
    <source>
        <dbReference type="SAM" id="Phobius"/>
    </source>
</evidence>
<accession>Q1YSL3</accession>
<dbReference type="OrthoDB" id="9771237at2"/>